<feature type="domain" description="THIF-type NAD/FAD binding fold" evidence="1">
    <location>
        <begin position="75"/>
        <end position="270"/>
    </location>
</feature>
<comment type="caution">
    <text evidence="3">The sequence shown here is derived from an EMBL/GenBank/DDBJ whole genome shotgun (WGS) entry which is preliminary data.</text>
</comment>
<feature type="domain" description="ThiS-like ubiquitin" evidence="2">
    <location>
        <begin position="7"/>
        <end position="63"/>
    </location>
</feature>
<dbReference type="GO" id="GO:0016779">
    <property type="term" value="F:nucleotidyltransferase activity"/>
    <property type="evidence" value="ECO:0007669"/>
    <property type="project" value="UniProtKB-KW"/>
</dbReference>
<dbReference type="InterPro" id="IPR032726">
    <property type="entry name" value="ThiS-like_dom"/>
</dbReference>
<name>A0A0J8DG55_CLOCY</name>
<dbReference type="PATRIC" id="fig|1121307.3.peg.2232"/>
<dbReference type="GO" id="GO:0061503">
    <property type="term" value="F:tRNA threonylcarbamoyladenosine dehydratase"/>
    <property type="evidence" value="ECO:0007669"/>
    <property type="project" value="TreeGrafter"/>
</dbReference>
<dbReference type="NCBIfam" id="TIGR02354">
    <property type="entry name" value="thiF_fam2"/>
    <property type="match status" value="1"/>
</dbReference>
<gene>
    <name evidence="3" type="primary">thiF</name>
    <name evidence="3" type="ORF">CLCY_6c01000</name>
</gene>
<reference evidence="3 4" key="1">
    <citation type="submission" date="2015-06" db="EMBL/GenBank/DDBJ databases">
        <title>Draft genome sequence of the purine-degrading Clostridium cylindrosporum HC-1 (DSM 605).</title>
        <authorList>
            <person name="Poehlein A."/>
            <person name="Schiel-Bengelsdorf B."/>
            <person name="Bengelsdorf F."/>
            <person name="Daniel R."/>
            <person name="Duerre P."/>
        </authorList>
    </citation>
    <scope>NUCLEOTIDE SEQUENCE [LARGE SCALE GENOMIC DNA]</scope>
    <source>
        <strain evidence="3 4">DSM 605</strain>
    </source>
</reference>
<dbReference type="Pfam" id="PF14453">
    <property type="entry name" value="ThiS-like"/>
    <property type="match status" value="1"/>
</dbReference>
<dbReference type="Gene3D" id="3.40.50.720">
    <property type="entry name" value="NAD(P)-binding Rossmann-like Domain"/>
    <property type="match status" value="1"/>
</dbReference>
<evidence type="ECO:0000313" key="3">
    <source>
        <dbReference type="EMBL" id="KMT23219.1"/>
    </source>
</evidence>
<evidence type="ECO:0000259" key="1">
    <source>
        <dbReference type="Pfam" id="PF00899"/>
    </source>
</evidence>
<evidence type="ECO:0000313" key="4">
    <source>
        <dbReference type="Proteomes" id="UP000036756"/>
    </source>
</evidence>
<dbReference type="AlphaFoldDB" id="A0A0J8DG55"/>
<dbReference type="PANTHER" id="PTHR43267">
    <property type="entry name" value="TRNA THREONYLCARBAMOYLADENOSINE DEHYDRATASE"/>
    <property type="match status" value="1"/>
</dbReference>
<protein>
    <submittedName>
        <fullName evidence="3">Thiamine biosynthesis protein ThiF</fullName>
        <ecNumber evidence="3">2.7.7.73</ecNumber>
    </submittedName>
</protein>
<dbReference type="PANTHER" id="PTHR43267:SF3">
    <property type="entry name" value="THIF PROTEIN"/>
    <property type="match status" value="1"/>
</dbReference>
<dbReference type="GO" id="GO:0008641">
    <property type="term" value="F:ubiquitin-like modifier activating enzyme activity"/>
    <property type="evidence" value="ECO:0007669"/>
    <property type="project" value="InterPro"/>
</dbReference>
<dbReference type="InterPro" id="IPR012729">
    <property type="entry name" value="ThiF_fam2"/>
</dbReference>
<dbReference type="InterPro" id="IPR035985">
    <property type="entry name" value="Ubiquitin-activating_enz"/>
</dbReference>
<keyword evidence="3" id="KW-0808">Transferase</keyword>
<sequence>MLEVAKIKIKVNELYVEADSNDTAFSIRNKYKKDSDVIVLNGFQIKEDVPLKEADRVTLIKKGEIPTEKELENLMIARHTPGVFEKLKKSKVGVAGAGGLGSNIAISLARMGVGEIVICDYDVVEPSNLNRQQYFIDDIGKLKVEAIRDILKKINPFMNITIHKLYLDKSNIKSVFNDCNIILEAFDCPICKSTLSNEVLTKMKDTYLIASSGMAGYYSSNLIQTKKITSKFYLCGDGVNGAKEGSGLMAPRVAICANHMVNMVVRILCEEIDV</sequence>
<dbReference type="InterPro" id="IPR000594">
    <property type="entry name" value="ThiF_NAD_FAD-bd"/>
</dbReference>
<dbReference type="InterPro" id="IPR045886">
    <property type="entry name" value="ThiF/MoeB/HesA"/>
</dbReference>
<organism evidence="3 4">
    <name type="scientific">Clostridium cylindrosporum DSM 605</name>
    <dbReference type="NCBI Taxonomy" id="1121307"/>
    <lineage>
        <taxon>Bacteria</taxon>
        <taxon>Bacillati</taxon>
        <taxon>Bacillota</taxon>
        <taxon>Clostridia</taxon>
        <taxon>Eubacteriales</taxon>
        <taxon>Clostridiaceae</taxon>
        <taxon>Clostridium</taxon>
    </lineage>
</organism>
<dbReference type="NCBIfam" id="NF006395">
    <property type="entry name" value="PRK08644.1"/>
    <property type="match status" value="1"/>
</dbReference>
<dbReference type="GO" id="GO:0061504">
    <property type="term" value="P:cyclic threonylcarbamoyladenosine biosynthetic process"/>
    <property type="evidence" value="ECO:0007669"/>
    <property type="project" value="TreeGrafter"/>
</dbReference>
<keyword evidence="4" id="KW-1185">Reference proteome</keyword>
<dbReference type="EC" id="2.7.7.73" evidence="3"/>
<keyword evidence="3" id="KW-0548">Nucleotidyltransferase</keyword>
<dbReference type="Pfam" id="PF00899">
    <property type="entry name" value="ThiF"/>
    <property type="match status" value="1"/>
</dbReference>
<evidence type="ECO:0000259" key="2">
    <source>
        <dbReference type="Pfam" id="PF14453"/>
    </source>
</evidence>
<dbReference type="STRING" id="1121307.CLCY_6c01000"/>
<proteinExistence type="predicted"/>
<dbReference type="EMBL" id="LFVU01000002">
    <property type="protein sequence ID" value="KMT23219.1"/>
    <property type="molecule type" value="Genomic_DNA"/>
</dbReference>
<dbReference type="SUPFAM" id="SSF69572">
    <property type="entry name" value="Activating enzymes of the ubiquitin-like proteins"/>
    <property type="match status" value="1"/>
</dbReference>
<dbReference type="Proteomes" id="UP000036756">
    <property type="component" value="Unassembled WGS sequence"/>
</dbReference>
<accession>A0A0J8DG55</accession>